<dbReference type="Proteomes" id="UP000001431">
    <property type="component" value="Chromosome"/>
</dbReference>
<dbReference type="OrthoDB" id="387136at2157"/>
<gene>
    <name evidence="1" type="ordered locus">Pcal_2023</name>
</gene>
<dbReference type="STRING" id="410359.Pcal_2023"/>
<dbReference type="EMBL" id="CP000561">
    <property type="protein sequence ID" value="ABO09438.1"/>
    <property type="molecule type" value="Genomic_DNA"/>
</dbReference>
<keyword evidence="2" id="KW-1185">Reference proteome</keyword>
<sequence length="717" mass="78833">MRSTLIVILLAWLALAKGIGVVIYEVEISGELAEDIYGRGVEVVGVGPLPLFVAPAGEDYAVFAFTGNVTRVKFFNMSRAYVVVPRGPPPETPGDFYLETPQGRYPLRFRSGGPVLAIVDSLESLEKVLAEMGYVPQRGGRARLVGGSQQGRQPEPLPEPLAASVGSTVYPLGGVYFRNVNAKVGVVEVQPHGDIQVCSNVRNVAYVGLDVNQLLLGYVAVNGTVQGNIVVQIYKVNSDGTCSKIGEEKYPLYAVRSMYYTVAGVNPTSSQNTQIGVKVILNITSVSGSPVVKVQGMAEYIRTVHHGFEVSDYSVEVAWGDFAGSRSPIYVGARVSSILLGPYMMPDGVLQDGTRSLSVVIEADPVNGACQTLYWRLYINGYSYEYGSSTGVQLSGTCRYSVQISGGFPLLAVRHAKTLTEDLMYQLRISYNDGSAPFVRYYWLNPHTPLRGSRWAEVWKSTPNSQGKIPEIWQEPHLLTQLQLLGMYGGWGGSDATSKLRVHGLVSIFADSLSRGPAIVMYVTGRVLQPSGATSPVGYWEVRLRFPIPVSTGAPIYAAYVGDSRFEELSPPQWVWIAKMLKKAVDFLVGALQLDRFKTLIHSVFSYAVGQLLESAGPRADAANVDPYTLKLYYNAGWANDKPWDTVLYWALFNSDKFTTFTVTYVKVYPIEATPNINLNLRPSNAERYYPEVDHSFVKLWAFKRLTGAEAIYIWLS</sequence>
<dbReference type="eggNOG" id="arCOG07012">
    <property type="taxonomic scope" value="Archaea"/>
</dbReference>
<organism evidence="1 2">
    <name type="scientific">Pyrobaculum calidifontis (strain DSM 21063 / JCM 11548 / VA1)</name>
    <dbReference type="NCBI Taxonomy" id="410359"/>
    <lineage>
        <taxon>Archaea</taxon>
        <taxon>Thermoproteota</taxon>
        <taxon>Thermoprotei</taxon>
        <taxon>Thermoproteales</taxon>
        <taxon>Thermoproteaceae</taxon>
        <taxon>Pyrobaculum</taxon>
    </lineage>
</organism>
<evidence type="ECO:0000313" key="1">
    <source>
        <dbReference type="EMBL" id="ABO09438.1"/>
    </source>
</evidence>
<dbReference type="KEGG" id="pcl:Pcal_2023"/>
<accession>A3MXS1</accession>
<dbReference type="AlphaFoldDB" id="A3MXS1"/>
<dbReference type="HOGENOM" id="CLU_385273_0_0_2"/>
<name>A3MXS1_PYRCJ</name>
<evidence type="ECO:0000313" key="2">
    <source>
        <dbReference type="Proteomes" id="UP000001431"/>
    </source>
</evidence>
<protein>
    <submittedName>
        <fullName evidence="1">Uncharacterized protein</fullName>
    </submittedName>
</protein>
<reference evidence="1" key="1">
    <citation type="submission" date="2007-02" db="EMBL/GenBank/DDBJ databases">
        <title>Complete sequence of Pyrobaculum calidifontis JCM 11548.</title>
        <authorList>
            <consortium name="US DOE Joint Genome Institute"/>
            <person name="Copeland A."/>
            <person name="Lucas S."/>
            <person name="Lapidus A."/>
            <person name="Barry K."/>
            <person name="Glavina del Rio T."/>
            <person name="Dalin E."/>
            <person name="Tice H."/>
            <person name="Pitluck S."/>
            <person name="Chain P."/>
            <person name="Malfatti S."/>
            <person name="Shin M."/>
            <person name="Vergez L."/>
            <person name="Schmutz J."/>
            <person name="Larimer F."/>
            <person name="Land M."/>
            <person name="Hauser L."/>
            <person name="Kyrpides N."/>
            <person name="Mikhailova N."/>
            <person name="Cozen A.E."/>
            <person name="Fitz-Gibbon S.T."/>
            <person name="House C.H."/>
            <person name="Saltikov C."/>
            <person name="Lowe T.M."/>
            <person name="Richardson P."/>
        </authorList>
    </citation>
    <scope>NUCLEOTIDE SEQUENCE [LARGE SCALE GENOMIC DNA]</scope>
    <source>
        <strain evidence="1">JCM 11548</strain>
    </source>
</reference>
<proteinExistence type="predicted"/>